<evidence type="ECO:0000313" key="5">
    <source>
        <dbReference type="Proteomes" id="UP000003764"/>
    </source>
</evidence>
<keyword evidence="5" id="KW-1185">Reference proteome</keyword>
<dbReference type="InterPro" id="IPR014833">
    <property type="entry name" value="TnsA_N"/>
</dbReference>
<feature type="domain" description="TnsA endonuclease N-terminal" evidence="3">
    <location>
        <begin position="72"/>
        <end position="166"/>
    </location>
</feature>
<evidence type="ECO:0000313" key="4">
    <source>
        <dbReference type="EMBL" id="EFG49963.1"/>
    </source>
</evidence>
<gene>
    <name evidence="4" type="primary">tnsA</name>
    <name evidence="4" type="ORF">HMPREF0061_0693</name>
</gene>
<dbReference type="InterPro" id="IPR014832">
    <property type="entry name" value="TnsA_C"/>
</dbReference>
<dbReference type="EMBL" id="ADNT01000053">
    <property type="protein sequence ID" value="EFG49963.1"/>
    <property type="molecule type" value="Genomic_DNA"/>
</dbReference>
<accession>A0ABN0A9L2</accession>
<proteinExistence type="predicted"/>
<keyword evidence="4" id="KW-0255">Endonuclease</keyword>
<keyword evidence="4" id="KW-0540">Nuclease</keyword>
<dbReference type="Pfam" id="PF08721">
    <property type="entry name" value="Tn7_Tnp_TnsA_C"/>
    <property type="match status" value="1"/>
</dbReference>
<dbReference type="GO" id="GO:0004519">
    <property type="term" value="F:endonuclease activity"/>
    <property type="evidence" value="ECO:0007669"/>
    <property type="project" value="UniProtKB-KW"/>
</dbReference>
<dbReference type="SUPFAM" id="SSF52980">
    <property type="entry name" value="Restriction endonuclease-like"/>
    <property type="match status" value="1"/>
</dbReference>
<evidence type="ECO:0000259" key="2">
    <source>
        <dbReference type="Pfam" id="PF08721"/>
    </source>
</evidence>
<evidence type="ECO:0000256" key="1">
    <source>
        <dbReference type="ARBA" id="ARBA00022801"/>
    </source>
</evidence>
<dbReference type="InterPro" id="IPR011856">
    <property type="entry name" value="tRNA_endonuc-like_dom_sf"/>
</dbReference>
<organism evidence="4 5">
    <name type="scientific">Aerococcus viridans (strain ATCC 11563 / DSM 20340 / CCUG 4311 / JCM 20461 / NBRC 12219 / NCTC 8251 / M1)</name>
    <dbReference type="NCBI Taxonomy" id="655812"/>
    <lineage>
        <taxon>Bacteria</taxon>
        <taxon>Bacillati</taxon>
        <taxon>Bacillota</taxon>
        <taxon>Bacilli</taxon>
        <taxon>Lactobacillales</taxon>
        <taxon>Aerococcaceae</taxon>
        <taxon>Aerococcus</taxon>
    </lineage>
</organism>
<sequence length="329" mass="38375">MAKRKRSSSYEKKMKEGYGQGIGIDYKPWITIQDVPSLGRVTRLKGYKIPRQFEFLSDLERNYFYLLEYSDLVEDIQEQYPLLPIEETIIIANELGIKHPTDLKSGEPIVMTTDFLVTTKNNTEVKKFARTLKYKDELMDKRVLEKFEIERIFWERQEVDWGIVTELEVPKDMAHNIAFIHGYSNLSVIEGFENILVEELEDMSIYFIRLLLEAKQTIRQTASDFDHHFGMSSGCGLSLFKHLLMTKVIEIDMTQKLDVNQQLNIKYVRRDFSFQYQVSVRAFFPGEALWEVEVECFCVCGLINDVYKGCPVYLHVNHLLSVSLSANCV</sequence>
<dbReference type="Gene3D" id="3.40.1350.10">
    <property type="match status" value="1"/>
</dbReference>
<dbReference type="Proteomes" id="UP000003764">
    <property type="component" value="Unassembled WGS sequence"/>
</dbReference>
<dbReference type="Pfam" id="PF08722">
    <property type="entry name" value="Tn7_TnsA-like_N"/>
    <property type="match status" value="1"/>
</dbReference>
<name>A0ABN0A9L2_AERVM</name>
<evidence type="ECO:0000259" key="3">
    <source>
        <dbReference type="Pfam" id="PF08722"/>
    </source>
</evidence>
<dbReference type="CDD" id="cd22362">
    <property type="entry name" value="TnsA_endonuclease-like"/>
    <property type="match status" value="1"/>
</dbReference>
<dbReference type="Gene3D" id="1.10.10.10">
    <property type="entry name" value="Winged helix-like DNA-binding domain superfamily/Winged helix DNA-binding domain"/>
    <property type="match status" value="1"/>
</dbReference>
<keyword evidence="1" id="KW-0378">Hydrolase</keyword>
<comment type="caution">
    <text evidence="4">The sequence shown here is derived from an EMBL/GenBank/DDBJ whole genome shotgun (WGS) entry which is preliminary data.</text>
</comment>
<dbReference type="GeneID" id="32031276"/>
<feature type="domain" description="TnsA endonuclease C-terminal" evidence="2">
    <location>
        <begin position="168"/>
        <end position="253"/>
    </location>
</feature>
<protein>
    <submittedName>
        <fullName evidence="4">TnsA endonuclease domain protein</fullName>
    </submittedName>
</protein>
<dbReference type="InterPro" id="IPR011335">
    <property type="entry name" value="Restrct_endonuc-II-like"/>
</dbReference>
<reference evidence="4 5" key="1">
    <citation type="submission" date="2010-04" db="EMBL/GenBank/DDBJ databases">
        <authorList>
            <person name="Muzny D."/>
            <person name="Qin X."/>
            <person name="Deng J."/>
            <person name="Jiang H."/>
            <person name="Liu Y."/>
            <person name="Qu J."/>
            <person name="Song X.-Z."/>
            <person name="Zhang L."/>
            <person name="Thornton R."/>
            <person name="Coyle M."/>
            <person name="Francisco L."/>
            <person name="Jackson L."/>
            <person name="Javaid M."/>
            <person name="Korchina V."/>
            <person name="Kovar C."/>
            <person name="Mata R."/>
            <person name="Mathew T."/>
            <person name="Ngo R."/>
            <person name="Nguyen L."/>
            <person name="Nguyen N."/>
            <person name="Okwuonu G."/>
            <person name="Ongeri F."/>
            <person name="Pham C."/>
            <person name="Simmons D."/>
            <person name="Wilczek-Boney K."/>
            <person name="Hale W."/>
            <person name="Jakkamsetti A."/>
            <person name="Pham P."/>
            <person name="Ruth R."/>
            <person name="San Lucas F."/>
            <person name="Warren J."/>
            <person name="Zhang J."/>
            <person name="Zhao Z."/>
            <person name="Zhou C."/>
            <person name="Zhu D."/>
            <person name="Lee S."/>
            <person name="Bess C."/>
            <person name="Blankenburg K."/>
            <person name="Forbes L."/>
            <person name="Fu Q."/>
            <person name="Gubbala S."/>
            <person name="Hirani K."/>
            <person name="Jayaseelan J.C."/>
            <person name="Lara F."/>
            <person name="Munidasa M."/>
            <person name="Palculict T."/>
            <person name="Patil S."/>
            <person name="Pu L.-L."/>
            <person name="Saada N."/>
            <person name="Tang L."/>
            <person name="Weissenberger G."/>
            <person name="Zhu Y."/>
            <person name="Hemphill L."/>
            <person name="Shang Y."/>
            <person name="Youmans B."/>
            <person name="Ayvaz T."/>
            <person name="Ross M."/>
            <person name="Santibanez J."/>
            <person name="Aqrawi P."/>
            <person name="Gross S."/>
            <person name="Joshi V."/>
            <person name="Fowler G."/>
            <person name="Nazareth L."/>
            <person name="Reid J."/>
            <person name="Worley K."/>
            <person name="Petrosino J."/>
            <person name="Highlander S."/>
            <person name="Gibbs R."/>
            <person name="Gibbs R."/>
        </authorList>
    </citation>
    <scope>NUCLEOTIDE SEQUENCE [LARGE SCALE GENOMIC DNA]</scope>
    <source>
        <strain evidence="4 5">ATCC 11563</strain>
    </source>
</reference>
<dbReference type="InterPro" id="IPR036388">
    <property type="entry name" value="WH-like_DNA-bd_sf"/>
</dbReference>
<dbReference type="RefSeq" id="WP_003142101.1">
    <property type="nucleotide sequence ID" value="NZ_ADNT01000053.1"/>
</dbReference>